<feature type="compositionally biased region" description="Pro residues" evidence="1">
    <location>
        <begin position="195"/>
        <end position="205"/>
    </location>
</feature>
<organism evidence="3 4">
    <name type="scientific">Eumeta variegata</name>
    <name type="common">Bagworm moth</name>
    <name type="synonym">Eumeta japonica</name>
    <dbReference type="NCBI Taxonomy" id="151549"/>
    <lineage>
        <taxon>Eukaryota</taxon>
        <taxon>Metazoa</taxon>
        <taxon>Ecdysozoa</taxon>
        <taxon>Arthropoda</taxon>
        <taxon>Hexapoda</taxon>
        <taxon>Insecta</taxon>
        <taxon>Pterygota</taxon>
        <taxon>Neoptera</taxon>
        <taxon>Endopterygota</taxon>
        <taxon>Lepidoptera</taxon>
        <taxon>Glossata</taxon>
        <taxon>Ditrysia</taxon>
        <taxon>Tineoidea</taxon>
        <taxon>Psychidae</taxon>
        <taxon>Oiketicinae</taxon>
        <taxon>Eumeta</taxon>
    </lineage>
</organism>
<feature type="compositionally biased region" description="Polar residues" evidence="1">
    <location>
        <begin position="175"/>
        <end position="190"/>
    </location>
</feature>
<dbReference type="InterPro" id="IPR006579">
    <property type="entry name" value="Pre_C2HC_dom"/>
</dbReference>
<dbReference type="Proteomes" id="UP000299102">
    <property type="component" value="Unassembled WGS sequence"/>
</dbReference>
<dbReference type="PANTHER" id="PTHR33273">
    <property type="entry name" value="DOMAIN-CONTAINING PROTEIN, PUTATIVE-RELATED"/>
    <property type="match status" value="1"/>
</dbReference>
<feature type="domain" description="Pre-C2HC" evidence="2">
    <location>
        <begin position="287"/>
        <end position="356"/>
    </location>
</feature>
<proteinExistence type="predicted"/>
<feature type="region of interest" description="Disordered" evidence="1">
    <location>
        <begin position="138"/>
        <end position="205"/>
    </location>
</feature>
<dbReference type="EMBL" id="BGZK01001173">
    <property type="protein sequence ID" value="GBP73427.1"/>
    <property type="molecule type" value="Genomic_DNA"/>
</dbReference>
<gene>
    <name evidence="3" type="primary">ORF1</name>
    <name evidence="3" type="ORF">EVAR_56902_1</name>
</gene>
<keyword evidence="4" id="KW-1185">Reference proteome</keyword>
<dbReference type="OrthoDB" id="8446474at2759"/>
<evidence type="ECO:0000313" key="4">
    <source>
        <dbReference type="Proteomes" id="UP000299102"/>
    </source>
</evidence>
<feature type="compositionally biased region" description="Low complexity" evidence="1">
    <location>
        <begin position="100"/>
        <end position="113"/>
    </location>
</feature>
<protein>
    <submittedName>
        <fullName evidence="3">Nucleic-acid-binding protein from transposon X-element</fullName>
    </submittedName>
</protein>
<accession>A0A4C1YG51</accession>
<dbReference type="SMART" id="SM00596">
    <property type="entry name" value="PRE_C2HC"/>
    <property type="match status" value="1"/>
</dbReference>
<evidence type="ECO:0000313" key="3">
    <source>
        <dbReference type="EMBL" id="GBP73427.1"/>
    </source>
</evidence>
<feature type="region of interest" description="Disordered" evidence="1">
    <location>
        <begin position="1"/>
        <end position="21"/>
    </location>
</feature>
<evidence type="ECO:0000259" key="2">
    <source>
        <dbReference type="SMART" id="SM00596"/>
    </source>
</evidence>
<name>A0A4C1YG51_EUMVA</name>
<feature type="compositionally biased region" description="Polar residues" evidence="1">
    <location>
        <begin position="149"/>
        <end position="164"/>
    </location>
</feature>
<reference evidence="3 4" key="1">
    <citation type="journal article" date="2019" name="Commun. Biol.">
        <title>The bagworm genome reveals a unique fibroin gene that provides high tensile strength.</title>
        <authorList>
            <person name="Kono N."/>
            <person name="Nakamura H."/>
            <person name="Ohtoshi R."/>
            <person name="Tomita M."/>
            <person name="Numata K."/>
            <person name="Arakawa K."/>
        </authorList>
    </citation>
    <scope>NUCLEOTIDE SEQUENCE [LARGE SCALE GENOMIC DNA]</scope>
</reference>
<comment type="caution">
    <text evidence="3">The sequence shown here is derived from an EMBL/GenBank/DDBJ whole genome shotgun (WGS) entry which is preliminary data.</text>
</comment>
<dbReference type="Pfam" id="PF07530">
    <property type="entry name" value="PRE_C2HC"/>
    <property type="match status" value="1"/>
</dbReference>
<feature type="compositionally biased region" description="Low complexity" evidence="1">
    <location>
        <begin position="52"/>
        <end position="82"/>
    </location>
</feature>
<feature type="region of interest" description="Disordered" evidence="1">
    <location>
        <begin position="48"/>
        <end position="125"/>
    </location>
</feature>
<sequence length="433" mass="46708">MENNTSCPARAGGSVDPVPVSQKLIRKTLEKALSKIGYQCPTELLSQIVEKSTPVSSRDSSRTSSTTTSQATSSATSRSASPKGKRKRKSSSNSDENDNSDSSSDDTVVASSNEVSESDGSNSKKNFTLVEGKKIIKKARAARRRAAASPTNQMETDSTPSSKPNAGVSAPTPGKDTNQVNSGAESKSISGTKPTAPPKGKNPPPFYLLKGSNFVKISADCTRLRINYSKAMRVAEDKIKITVPDVETFRSLNKYLIENQVQFHTYALDEERKLKVVIRGVPEDIDLDDIKADLVNQGFPILAVYRITRRDGSSTGLVLAVLPKTEEARAISRNLSKVCGLSGIRVEAPHKRGVPSQCHRCQRYGHASANCHVQPRCVKCLVPHWTSECPLSKASGDKPACVNCGQEHTANYGGCPKAPKVAPKPMNKQKNVQ</sequence>
<evidence type="ECO:0000256" key="1">
    <source>
        <dbReference type="SAM" id="MobiDB-lite"/>
    </source>
</evidence>
<feature type="compositionally biased region" description="Polar residues" evidence="1">
    <location>
        <begin position="114"/>
        <end position="125"/>
    </location>
</feature>
<dbReference type="AlphaFoldDB" id="A0A4C1YG51"/>
<dbReference type="PANTHER" id="PTHR33273:SF2">
    <property type="entry name" value="ENDONUCLEASE_EXONUCLEASE_PHOSPHATASE DOMAIN-CONTAINING PROTEIN"/>
    <property type="match status" value="1"/>
</dbReference>